<keyword evidence="3 11" id="KW-0378">Hydrolase</keyword>
<evidence type="ECO:0000256" key="1">
    <source>
        <dbReference type="ARBA" id="ARBA00022741"/>
    </source>
</evidence>
<dbReference type="GO" id="GO:0016787">
    <property type="term" value="F:hydrolase activity"/>
    <property type="evidence" value="ECO:0007669"/>
    <property type="project" value="UniProtKB-KW"/>
</dbReference>
<dbReference type="InterPro" id="IPR027417">
    <property type="entry name" value="P-loop_NTPase"/>
</dbReference>
<evidence type="ECO:0000256" key="4">
    <source>
        <dbReference type="ARBA" id="ARBA00022806"/>
    </source>
</evidence>
<dbReference type="PANTHER" id="PTHR47964:SF1">
    <property type="entry name" value="ATP-DEPENDENT DNA HELICASE HOMOLOG RECG, CHLOROPLASTIC"/>
    <property type="match status" value="1"/>
</dbReference>
<gene>
    <name evidence="11" type="primary">recG</name>
    <name evidence="11" type="ORF">CARN1_0491</name>
</gene>
<evidence type="ECO:0000313" key="11">
    <source>
        <dbReference type="EMBL" id="CBH76011.1"/>
    </source>
</evidence>
<evidence type="ECO:0000256" key="3">
    <source>
        <dbReference type="ARBA" id="ARBA00022801"/>
    </source>
</evidence>
<keyword evidence="4 11" id="KW-0347">Helicase</keyword>
<dbReference type="CDD" id="cd04488">
    <property type="entry name" value="RecG_wedge_OBF"/>
    <property type="match status" value="1"/>
</dbReference>
<dbReference type="InterPro" id="IPR047112">
    <property type="entry name" value="RecG/Mfd"/>
</dbReference>
<reference evidence="11" key="1">
    <citation type="submission" date="2009-10" db="EMBL/GenBank/DDBJ databases">
        <title>Diversity of trophic interactions inside an arsenic-rich microbial ecosystem.</title>
        <authorList>
            <person name="Bertin P.N."/>
            <person name="Heinrich-Salmeron A."/>
            <person name="Pelletier E."/>
            <person name="Goulhen-Chollet F."/>
            <person name="Arsene-Ploetze F."/>
            <person name="Gallien S."/>
            <person name="Calteau A."/>
            <person name="Vallenet D."/>
            <person name="Casiot C."/>
            <person name="Chane-Woon-Ming B."/>
            <person name="Giloteaux L."/>
            <person name="Barakat M."/>
            <person name="Bonnefoy V."/>
            <person name="Bruneel O."/>
            <person name="Chandler M."/>
            <person name="Cleiss J."/>
            <person name="Duran R."/>
            <person name="Elbaz-Poulichet F."/>
            <person name="Fonknechten N."/>
            <person name="Lauga B."/>
            <person name="Mornico D."/>
            <person name="Ortet P."/>
            <person name="Schaeffer C."/>
            <person name="Siguier P."/>
            <person name="Alexander Thil Smith A."/>
            <person name="Van Dorsselaer A."/>
            <person name="Weissenbach J."/>
            <person name="Medigue C."/>
            <person name="Le Paslier D."/>
        </authorList>
    </citation>
    <scope>NUCLEOTIDE SEQUENCE</scope>
</reference>
<keyword evidence="1" id="KW-0547">Nucleotide-binding</keyword>
<keyword evidence="7" id="KW-0234">DNA repair</keyword>
<dbReference type="Pfam" id="PF00271">
    <property type="entry name" value="Helicase_C"/>
    <property type="match status" value="1"/>
</dbReference>
<dbReference type="GO" id="GO:0003678">
    <property type="term" value="F:DNA helicase activity"/>
    <property type="evidence" value="ECO:0007669"/>
    <property type="project" value="TreeGrafter"/>
</dbReference>
<dbReference type="SMART" id="SM00490">
    <property type="entry name" value="HELICc"/>
    <property type="match status" value="1"/>
</dbReference>
<dbReference type="InterPro" id="IPR014001">
    <property type="entry name" value="Helicase_ATP-bd"/>
</dbReference>
<evidence type="ECO:0000256" key="2">
    <source>
        <dbReference type="ARBA" id="ARBA00022763"/>
    </source>
</evidence>
<dbReference type="PANTHER" id="PTHR47964">
    <property type="entry name" value="ATP-DEPENDENT DNA HELICASE HOMOLOG RECG, CHLOROPLASTIC"/>
    <property type="match status" value="1"/>
</dbReference>
<evidence type="ECO:0000259" key="10">
    <source>
        <dbReference type="PROSITE" id="PS51194"/>
    </source>
</evidence>
<dbReference type="SUPFAM" id="SSF52540">
    <property type="entry name" value="P-loop containing nucleoside triphosphate hydrolases"/>
    <property type="match status" value="2"/>
</dbReference>
<dbReference type="SMART" id="SM00487">
    <property type="entry name" value="DEXDc"/>
    <property type="match status" value="1"/>
</dbReference>
<dbReference type="PROSITE" id="PS51192">
    <property type="entry name" value="HELICASE_ATP_BIND_1"/>
    <property type="match status" value="1"/>
</dbReference>
<evidence type="ECO:0000259" key="9">
    <source>
        <dbReference type="PROSITE" id="PS51192"/>
    </source>
</evidence>
<dbReference type="PROSITE" id="PS51194">
    <property type="entry name" value="HELICASE_CTER"/>
    <property type="match status" value="1"/>
</dbReference>
<dbReference type="InterPro" id="IPR033454">
    <property type="entry name" value="RecG_wedge"/>
</dbReference>
<dbReference type="Gene3D" id="3.40.50.300">
    <property type="entry name" value="P-loop containing nucleotide triphosphate hydrolases"/>
    <property type="match status" value="2"/>
</dbReference>
<dbReference type="Gene3D" id="2.40.50.140">
    <property type="entry name" value="Nucleic acid-binding proteins"/>
    <property type="match status" value="1"/>
</dbReference>
<dbReference type="InterPro" id="IPR001650">
    <property type="entry name" value="Helicase_C-like"/>
</dbReference>
<dbReference type="EMBL" id="CABL01000019">
    <property type="protein sequence ID" value="CBH76011.1"/>
    <property type="molecule type" value="Genomic_DNA"/>
</dbReference>
<evidence type="ECO:0000256" key="5">
    <source>
        <dbReference type="ARBA" id="ARBA00022840"/>
    </source>
</evidence>
<evidence type="ECO:0000256" key="6">
    <source>
        <dbReference type="ARBA" id="ARBA00023125"/>
    </source>
</evidence>
<dbReference type="GO" id="GO:0005524">
    <property type="term" value="F:ATP binding"/>
    <property type="evidence" value="ECO:0007669"/>
    <property type="project" value="UniProtKB-KW"/>
</dbReference>
<dbReference type="Pfam" id="PF17191">
    <property type="entry name" value="RecG_wedge"/>
    <property type="match status" value="1"/>
</dbReference>
<evidence type="ECO:0000256" key="8">
    <source>
        <dbReference type="ARBA" id="ARBA00049819"/>
    </source>
</evidence>
<keyword evidence="5" id="KW-0067">ATP-binding</keyword>
<proteinExistence type="predicted"/>
<comment type="caution">
    <text evidence="11">The sequence shown here is derived from an EMBL/GenBank/DDBJ whole genome shotgun (WGS) entry which is preliminary data.</text>
</comment>
<dbReference type="GO" id="GO:0006281">
    <property type="term" value="P:DNA repair"/>
    <property type="evidence" value="ECO:0007669"/>
    <property type="project" value="UniProtKB-KW"/>
</dbReference>
<sequence>MTLRELAGIGPKRALAFAALEIETPRDLLEYFPFRYDDLREATPAVALGGRGGEENAVGTVLSVRERRARSLEIVEVDLRDESALFRAKWIGRNRYVIGRFKVGMRIFVRGRVERSLSGPVVSVSTYRILGPDERYRGALVPIYHAARDLSSKTIAAAISRNFPRLLDDASPDPIPPSILARSGYEPIDGAYRNLHAPETLEAAQRARERFAYGEFLVHAFASLRRRAVRSLERGAEAMSDARGCIEQLERDLPFPLTGAQRRVIDEIARDLAGEVPMNRLVQGDVGSGKTLVAAAAMLIAARNNVQSALMAPTELLALQHAQKLGPLLMPFGIAVQPVLGSQRSSERREALRRLGSGEAAVAVGTHALLTESTEFLRLGLVAIDEQHRFGVEQRARLRAKGGTPHTLHLTATPIPRTLAQTLLAGLDISSIDELPPGRTPIETYVLRMSRLDRAYRFIRERVERDRQQAYIVCAAIESDDDEGTGLIGAVEEAARVSAGAFAGLRVALLHGRMSADVKDRTMRQFSAGEIDVLVATTVVEVGVDVPNAVVMLVLDAHRYGLAQLHQLRGRVGRGAASSYCLLLHPDETPQSARLEFLLESTDGFAIAERDLELRGGGQLGGILQSGHSGMRFGDPIADRALFMAAAEAAREIFERDPELREPGNAGLLAALLAEPNLRDLQLSS</sequence>
<dbReference type="InterPro" id="IPR045562">
    <property type="entry name" value="RecG_dom3_C"/>
</dbReference>
<name>E6PHS3_9ZZZZ</name>
<protein>
    <recommendedName>
        <fullName evidence="8">Probable DNA 3'-5' helicase RecG</fullName>
    </recommendedName>
</protein>
<dbReference type="Pfam" id="PF19833">
    <property type="entry name" value="RecG_dom3_C"/>
    <property type="match status" value="1"/>
</dbReference>
<dbReference type="GO" id="GO:0003677">
    <property type="term" value="F:DNA binding"/>
    <property type="evidence" value="ECO:0007669"/>
    <property type="project" value="UniProtKB-KW"/>
</dbReference>
<keyword evidence="2" id="KW-0227">DNA damage</keyword>
<dbReference type="SUPFAM" id="SSF50249">
    <property type="entry name" value="Nucleic acid-binding proteins"/>
    <property type="match status" value="1"/>
</dbReference>
<keyword evidence="6" id="KW-0238">DNA-binding</keyword>
<dbReference type="AlphaFoldDB" id="E6PHS3"/>
<feature type="domain" description="Helicase ATP-binding" evidence="9">
    <location>
        <begin position="271"/>
        <end position="432"/>
    </location>
</feature>
<feature type="domain" description="Helicase C-terminal" evidence="10">
    <location>
        <begin position="451"/>
        <end position="613"/>
    </location>
</feature>
<dbReference type="InterPro" id="IPR012340">
    <property type="entry name" value="NA-bd_OB-fold"/>
</dbReference>
<dbReference type="Pfam" id="PF00270">
    <property type="entry name" value="DEAD"/>
    <property type="match status" value="1"/>
</dbReference>
<dbReference type="InterPro" id="IPR011545">
    <property type="entry name" value="DEAD/DEAH_box_helicase_dom"/>
</dbReference>
<evidence type="ECO:0000256" key="7">
    <source>
        <dbReference type="ARBA" id="ARBA00023204"/>
    </source>
</evidence>
<accession>E6PHS3</accession>
<organism evidence="11">
    <name type="scientific">mine drainage metagenome</name>
    <dbReference type="NCBI Taxonomy" id="410659"/>
    <lineage>
        <taxon>unclassified sequences</taxon>
        <taxon>metagenomes</taxon>
        <taxon>ecological metagenomes</taxon>
    </lineage>
</organism>